<feature type="region of interest" description="Disordered" evidence="1">
    <location>
        <begin position="60"/>
        <end position="87"/>
    </location>
</feature>
<keyword evidence="3" id="KW-1185">Reference proteome</keyword>
<evidence type="ECO:0000256" key="1">
    <source>
        <dbReference type="SAM" id="MobiDB-lite"/>
    </source>
</evidence>
<reference evidence="2 3" key="1">
    <citation type="submission" date="2017-07" db="EMBL/GenBank/DDBJ databases">
        <title>Draft Genome Sequences of Select Purple Nonsulfur Bacteria.</title>
        <authorList>
            <person name="Lasarre B."/>
            <person name="Mckinlay J.B."/>
        </authorList>
    </citation>
    <scope>NUCLEOTIDE SEQUENCE [LARGE SCALE GENOMIC DNA]</scope>
    <source>
        <strain evidence="2 3">DSM 11907</strain>
    </source>
</reference>
<accession>A0A327KF14</accession>
<dbReference type="EMBL" id="NPEU01000198">
    <property type="protein sequence ID" value="RAI36997.1"/>
    <property type="molecule type" value="Genomic_DNA"/>
</dbReference>
<comment type="caution">
    <text evidence="2">The sequence shown here is derived from an EMBL/GenBank/DDBJ whole genome shotgun (WGS) entry which is preliminary data.</text>
</comment>
<dbReference type="RefSeq" id="WP_111358285.1">
    <property type="nucleotide sequence ID" value="NZ_NHSK01000102.1"/>
</dbReference>
<dbReference type="AlphaFoldDB" id="A0A327KF14"/>
<name>A0A327KF14_9BRAD</name>
<organism evidence="2 3">
    <name type="scientific">Rhodoplanes elegans</name>
    <dbReference type="NCBI Taxonomy" id="29408"/>
    <lineage>
        <taxon>Bacteria</taxon>
        <taxon>Pseudomonadati</taxon>
        <taxon>Pseudomonadota</taxon>
        <taxon>Alphaproteobacteria</taxon>
        <taxon>Hyphomicrobiales</taxon>
        <taxon>Nitrobacteraceae</taxon>
        <taxon>Rhodoplanes</taxon>
    </lineage>
</organism>
<protein>
    <submittedName>
        <fullName evidence="2">Uncharacterized protein</fullName>
    </submittedName>
</protein>
<evidence type="ECO:0000313" key="2">
    <source>
        <dbReference type="EMBL" id="RAI36997.1"/>
    </source>
</evidence>
<sequence length="87" mass="9831">MTRMKFDHDSSVEVQARRLIEVFGARAYGVARRMQRRNFRKADRARYWAAVARAIRHARTVEQRSGGPRTGEARSRILAATGEAGSA</sequence>
<proteinExistence type="predicted"/>
<gene>
    <name evidence="2" type="ORF">CH338_16770</name>
</gene>
<evidence type="ECO:0000313" key="3">
    <source>
        <dbReference type="Proteomes" id="UP000248863"/>
    </source>
</evidence>
<dbReference type="Proteomes" id="UP000248863">
    <property type="component" value="Unassembled WGS sequence"/>
</dbReference>